<evidence type="ECO:0000256" key="1">
    <source>
        <dbReference type="ARBA" id="ARBA00023127"/>
    </source>
</evidence>
<organism evidence="6">
    <name type="scientific">Schistocephalus solidus</name>
    <name type="common">Tapeworm</name>
    <dbReference type="NCBI Taxonomy" id="70667"/>
    <lineage>
        <taxon>Eukaryota</taxon>
        <taxon>Metazoa</taxon>
        <taxon>Spiralia</taxon>
        <taxon>Lophotrochozoa</taxon>
        <taxon>Platyhelminthes</taxon>
        <taxon>Cestoda</taxon>
        <taxon>Eucestoda</taxon>
        <taxon>Diphyllobothriidea</taxon>
        <taxon>Diphyllobothriidae</taxon>
        <taxon>Schistocephalus</taxon>
    </lineage>
</organism>
<dbReference type="SMART" id="SM01332">
    <property type="entry name" value="Cyclin_C"/>
    <property type="match status" value="1"/>
</dbReference>
<dbReference type="EMBL" id="GEEE01020201">
    <property type="protein sequence ID" value="JAP43024.1"/>
    <property type="molecule type" value="Transcribed_RNA"/>
</dbReference>
<keyword evidence="1 2" id="KW-0195">Cyclin</keyword>
<reference evidence="6" key="1">
    <citation type="submission" date="2016-01" db="EMBL/GenBank/DDBJ databases">
        <title>Reference transcriptome for the parasite Schistocephalus solidus: insights into the molecular evolution of parasitism.</title>
        <authorList>
            <person name="Hebert F.O."/>
            <person name="Grambauer S."/>
            <person name="Barber I."/>
            <person name="Landry C.R."/>
            <person name="Aubin-Horth N."/>
        </authorList>
    </citation>
    <scope>NUCLEOTIDE SEQUENCE</scope>
</reference>
<evidence type="ECO:0000256" key="2">
    <source>
        <dbReference type="RuleBase" id="RU000383"/>
    </source>
</evidence>
<dbReference type="PANTHER" id="PTHR10177">
    <property type="entry name" value="CYCLINS"/>
    <property type="match status" value="1"/>
</dbReference>
<dbReference type="Gene3D" id="1.10.472.10">
    <property type="entry name" value="Cyclin-like"/>
    <property type="match status" value="2"/>
</dbReference>
<dbReference type="InterPro" id="IPR006671">
    <property type="entry name" value="Cyclin_N"/>
</dbReference>
<dbReference type="Pfam" id="PF00134">
    <property type="entry name" value="Cyclin_N"/>
    <property type="match status" value="1"/>
</dbReference>
<dbReference type="FunFam" id="1.10.472.10:FF:000057">
    <property type="entry name" value="Cyclin N-terminal domain containing 2"/>
    <property type="match status" value="1"/>
</dbReference>
<feature type="domain" description="Cyclin-like" evidence="4">
    <location>
        <begin position="275"/>
        <end position="359"/>
    </location>
</feature>
<name>A0A0X3P5P9_SCHSO</name>
<dbReference type="Pfam" id="PF02984">
    <property type="entry name" value="Cyclin_C"/>
    <property type="match status" value="1"/>
</dbReference>
<gene>
    <name evidence="6" type="primary">CCA33</name>
    <name evidence="6" type="ORF">TR161731</name>
</gene>
<protein>
    <submittedName>
        <fullName evidence="6">Cyclin-A3-3</fullName>
    </submittedName>
</protein>
<evidence type="ECO:0000313" key="6">
    <source>
        <dbReference type="EMBL" id="JAP43332.1"/>
    </source>
</evidence>
<dbReference type="SMART" id="SM00385">
    <property type="entry name" value="CYCLIN"/>
    <property type="match status" value="1"/>
</dbReference>
<sequence>MNSNASSHRPEANLLDRPQVCNKHLPNSIFGRFQRKFSVPSQRLREQAAYLGRRRSKKFKQVENPPRSSDLVSAGSDLGEAQEDKLSSPDFEANRKRKSPKRQRGSPFPERNNRIDRMFQVMRKGRSLELPDDIRVKNFQAIPAPDKENKDATSLPNKKCIECVRRLMERQTLSEIEPRHIDASLLEEKIIPEGTRQAFGIYNGCWIKTHEAIRDQLFLSALSNNDDADQGEFYLFYKRILHYLLIRDAIFSLDFEPTCLTRSQLTPSIRGTLFDWMIKVQQYLRMGTESLHLATSLVDHFISRKQIAEHNYQLVGITALFLAGKINERQAASLRTLCYLTEHSYIPKQVLEWEQTMLDVFNFDLHIPLPHHFLGSALLSCDDFPEHCREQLRLICLYLFDLGLTEFELSKYSSSLRCAAALYLGRRLLLDSGDLTDDRSHLSSPSSDLEFQPNLKRPPLWSLKQAALTGHKEDQRLRRVASIYAAALARLQQQFSVSPTGDVSRLTVSVPEAAFIKYSNRHYGRIARLSQLMNFQYSRLLEEWKGGF</sequence>
<evidence type="ECO:0000259" key="4">
    <source>
        <dbReference type="SMART" id="SM00385"/>
    </source>
</evidence>
<accession>A0A0X3P5P9</accession>
<feature type="region of interest" description="Disordered" evidence="3">
    <location>
        <begin position="51"/>
        <end position="116"/>
    </location>
</feature>
<evidence type="ECO:0000256" key="3">
    <source>
        <dbReference type="SAM" id="MobiDB-lite"/>
    </source>
</evidence>
<dbReference type="EMBL" id="GEEE01019893">
    <property type="protein sequence ID" value="JAP43332.1"/>
    <property type="molecule type" value="Transcribed_RNA"/>
</dbReference>
<dbReference type="InterPro" id="IPR036915">
    <property type="entry name" value="Cyclin-like_sf"/>
</dbReference>
<dbReference type="EMBL" id="GEEE01023066">
    <property type="protein sequence ID" value="JAP40159.1"/>
    <property type="molecule type" value="Transcribed_RNA"/>
</dbReference>
<dbReference type="InterPro" id="IPR039361">
    <property type="entry name" value="Cyclin"/>
</dbReference>
<dbReference type="InterPro" id="IPR013763">
    <property type="entry name" value="Cyclin-like_dom"/>
</dbReference>
<comment type="similarity">
    <text evidence="2">Belongs to the cyclin family.</text>
</comment>
<dbReference type="SUPFAM" id="SSF47954">
    <property type="entry name" value="Cyclin-like"/>
    <property type="match status" value="2"/>
</dbReference>
<proteinExistence type="inferred from homology"/>
<feature type="compositionally biased region" description="Basic residues" evidence="3">
    <location>
        <begin position="95"/>
        <end position="104"/>
    </location>
</feature>
<evidence type="ECO:0000259" key="5">
    <source>
        <dbReference type="SMART" id="SM01332"/>
    </source>
</evidence>
<feature type="domain" description="Cyclin C-terminal" evidence="5">
    <location>
        <begin position="368"/>
        <end position="532"/>
    </location>
</feature>
<dbReference type="AlphaFoldDB" id="A0A0X3P5P9"/>
<dbReference type="InterPro" id="IPR004367">
    <property type="entry name" value="Cyclin_C-dom"/>
</dbReference>
<dbReference type="EMBL" id="GEEE01018252">
    <property type="protein sequence ID" value="JAP44973.1"/>
    <property type="molecule type" value="Transcribed_RNA"/>
</dbReference>